<evidence type="ECO:0000256" key="2">
    <source>
        <dbReference type="ARBA" id="ARBA00023239"/>
    </source>
</evidence>
<dbReference type="OrthoDB" id="9775794at2"/>
<organism evidence="4 5">
    <name type="scientific">Sagittula stellata (strain ATCC 700073 / DSM 11524 / E-37)</name>
    <dbReference type="NCBI Taxonomy" id="388399"/>
    <lineage>
        <taxon>Bacteria</taxon>
        <taxon>Pseudomonadati</taxon>
        <taxon>Pseudomonadota</taxon>
        <taxon>Alphaproteobacteria</taxon>
        <taxon>Rhodobacterales</taxon>
        <taxon>Roseobacteraceae</taxon>
        <taxon>Sagittula</taxon>
    </lineage>
</organism>
<dbReference type="PANTHER" id="PTHR11941:SF54">
    <property type="entry name" value="ENOYL-COA HYDRATASE, MITOCHONDRIAL"/>
    <property type="match status" value="1"/>
</dbReference>
<dbReference type="RefSeq" id="WP_005861967.1">
    <property type="nucleotide sequence ID" value="NZ_AAYA01000013.1"/>
</dbReference>
<evidence type="ECO:0000256" key="3">
    <source>
        <dbReference type="RuleBase" id="RU003707"/>
    </source>
</evidence>
<dbReference type="Gene3D" id="3.90.226.10">
    <property type="entry name" value="2-enoyl-CoA Hydratase, Chain A, domain 1"/>
    <property type="match status" value="1"/>
</dbReference>
<keyword evidence="5" id="KW-1185">Reference proteome</keyword>
<proteinExistence type="inferred from homology"/>
<dbReference type="SUPFAM" id="SSF52096">
    <property type="entry name" value="ClpP/crotonase"/>
    <property type="match status" value="1"/>
</dbReference>
<keyword evidence="2 4" id="KW-0456">Lyase</keyword>
<dbReference type="eggNOG" id="COG1024">
    <property type="taxonomic scope" value="Bacteria"/>
</dbReference>
<name>A3K7Y3_SAGS3</name>
<dbReference type="Proteomes" id="UP000005713">
    <property type="component" value="Unassembled WGS sequence"/>
</dbReference>
<comment type="similarity">
    <text evidence="1 3">Belongs to the enoyl-CoA hydratase/isomerase family.</text>
</comment>
<dbReference type="AlphaFoldDB" id="A3K7Y3"/>
<dbReference type="EC" id="4.2.1.17" evidence="4"/>
<dbReference type="PANTHER" id="PTHR11941">
    <property type="entry name" value="ENOYL-COA HYDRATASE-RELATED"/>
    <property type="match status" value="1"/>
</dbReference>
<dbReference type="InterPro" id="IPR029045">
    <property type="entry name" value="ClpP/crotonase-like_dom_sf"/>
</dbReference>
<dbReference type="InterPro" id="IPR014748">
    <property type="entry name" value="Enoyl-CoA_hydra_C"/>
</dbReference>
<dbReference type="InterPro" id="IPR001753">
    <property type="entry name" value="Enoyl-CoA_hydra/iso"/>
</dbReference>
<dbReference type="FunFam" id="3.90.226.10:FF:000009">
    <property type="entry name" value="Carnitinyl-CoA dehydratase"/>
    <property type="match status" value="1"/>
</dbReference>
<evidence type="ECO:0000256" key="1">
    <source>
        <dbReference type="ARBA" id="ARBA00005254"/>
    </source>
</evidence>
<dbReference type="PROSITE" id="PS00166">
    <property type="entry name" value="ENOYL_COA_HYDRATASE"/>
    <property type="match status" value="1"/>
</dbReference>
<dbReference type="GO" id="GO:0006635">
    <property type="term" value="P:fatty acid beta-oxidation"/>
    <property type="evidence" value="ECO:0007669"/>
    <property type="project" value="TreeGrafter"/>
</dbReference>
<comment type="caution">
    <text evidence="4">The sequence shown here is derived from an EMBL/GenBank/DDBJ whole genome shotgun (WGS) entry which is preliminary data.</text>
</comment>
<dbReference type="EMBL" id="AAYA01000013">
    <property type="protein sequence ID" value="EBA06755.1"/>
    <property type="molecule type" value="Genomic_DNA"/>
</dbReference>
<evidence type="ECO:0000313" key="4">
    <source>
        <dbReference type="EMBL" id="EBA06755.1"/>
    </source>
</evidence>
<dbReference type="CDD" id="cd06558">
    <property type="entry name" value="crotonase-like"/>
    <property type="match status" value="1"/>
</dbReference>
<reference evidence="4 5" key="1">
    <citation type="submission" date="2006-06" db="EMBL/GenBank/DDBJ databases">
        <authorList>
            <person name="Moran M.A."/>
            <person name="Ferriera S."/>
            <person name="Johnson J."/>
            <person name="Kravitz S."/>
            <person name="Beeson K."/>
            <person name="Sutton G."/>
            <person name="Rogers Y.-H."/>
            <person name="Friedman R."/>
            <person name="Frazier M."/>
            <person name="Venter J.C."/>
        </authorList>
    </citation>
    <scope>NUCLEOTIDE SEQUENCE [LARGE SCALE GENOMIC DNA]</scope>
    <source>
        <strain evidence="4 5">E-37</strain>
    </source>
</reference>
<accession>A3K7Y3</accession>
<dbReference type="Pfam" id="PF00378">
    <property type="entry name" value="ECH_1"/>
    <property type="match status" value="1"/>
</dbReference>
<protein>
    <submittedName>
        <fullName evidence="4">Enoyl-CoA hydratase</fullName>
        <ecNumber evidence="4">4.2.1.17</ecNumber>
    </submittedName>
</protein>
<dbReference type="FunFam" id="1.10.12.10:FF:000001">
    <property type="entry name" value="Probable enoyl-CoA hydratase, mitochondrial"/>
    <property type="match status" value="1"/>
</dbReference>
<sequence>MTLVLNEEMAPGVGLLTLNRPDVRNALSFELRQQLIDALADFARNETIRCVVLTGGPDVFAAGADLKQLSRMGPIDMLEASPERYWQAISAFPKPLIAAVNGLALGGGFELVMHADIIVAGQSATFGLPEVKLGLLPGAGGTQRLPRAIGKSPAMRFLLTGDPIPAPLAAELGLLSDVVPDDQVLEAAREIASKIARRPPLAVRMIKQCVLNGADLPLDAGLEIERKSLQLLLASEDKAEGIAAFIEKRQAVFKGR</sequence>
<dbReference type="Gene3D" id="1.10.12.10">
    <property type="entry name" value="Lyase 2-enoyl-coa Hydratase, Chain A, domain 2"/>
    <property type="match status" value="1"/>
</dbReference>
<gene>
    <name evidence="4" type="ORF">SSE37_02670</name>
</gene>
<dbReference type="GO" id="GO:0004300">
    <property type="term" value="F:enoyl-CoA hydratase activity"/>
    <property type="evidence" value="ECO:0007669"/>
    <property type="project" value="UniProtKB-EC"/>
</dbReference>
<dbReference type="InterPro" id="IPR018376">
    <property type="entry name" value="Enoyl-CoA_hyd/isom_CS"/>
</dbReference>
<evidence type="ECO:0000313" key="5">
    <source>
        <dbReference type="Proteomes" id="UP000005713"/>
    </source>
</evidence>